<dbReference type="STRING" id="4097.A0A1S4DIG4"/>
<dbReference type="InterPro" id="IPR036691">
    <property type="entry name" value="Endo/exonu/phosph_ase_sf"/>
</dbReference>
<protein>
    <submittedName>
        <fullName evidence="2">Craniofacial development protein 2-like</fullName>
    </submittedName>
</protein>
<dbReference type="RefSeq" id="XP_016513074.1">
    <property type="nucleotide sequence ID" value="XM_016657588.1"/>
</dbReference>
<dbReference type="OrthoDB" id="1902296at2759"/>
<feature type="region of interest" description="Disordered" evidence="1">
    <location>
        <begin position="272"/>
        <end position="292"/>
    </location>
</feature>
<organism evidence="2">
    <name type="scientific">Nicotiana tabacum</name>
    <name type="common">Common tobacco</name>
    <dbReference type="NCBI Taxonomy" id="4097"/>
    <lineage>
        <taxon>Eukaryota</taxon>
        <taxon>Viridiplantae</taxon>
        <taxon>Streptophyta</taxon>
        <taxon>Embryophyta</taxon>
        <taxon>Tracheophyta</taxon>
        <taxon>Spermatophyta</taxon>
        <taxon>Magnoliopsida</taxon>
        <taxon>eudicotyledons</taxon>
        <taxon>Gunneridae</taxon>
        <taxon>Pentapetalae</taxon>
        <taxon>asterids</taxon>
        <taxon>lamiids</taxon>
        <taxon>Solanales</taxon>
        <taxon>Solanaceae</taxon>
        <taxon>Nicotianoideae</taxon>
        <taxon>Nicotianeae</taxon>
        <taxon>Nicotiana</taxon>
    </lineage>
</organism>
<dbReference type="PANTHER" id="PTHR23227">
    <property type="entry name" value="BUCENTAUR RELATED"/>
    <property type="match status" value="1"/>
</dbReference>
<reference evidence="2" key="1">
    <citation type="submission" date="2025-08" db="UniProtKB">
        <authorList>
            <consortium name="RefSeq"/>
        </authorList>
    </citation>
    <scope>IDENTIFICATION</scope>
</reference>
<dbReference type="SMR" id="A0A1S4DIG4"/>
<evidence type="ECO:0000256" key="1">
    <source>
        <dbReference type="SAM" id="MobiDB-lite"/>
    </source>
</evidence>
<dbReference type="InterPro" id="IPR027124">
    <property type="entry name" value="Swc5/CFDP1/2"/>
</dbReference>
<accession>A0A1S4DIG4</accession>
<name>A0A1S4DIG4_TOBAC</name>
<gene>
    <name evidence="2" type="primary">LOC107830107</name>
</gene>
<proteinExistence type="predicted"/>
<evidence type="ECO:0000313" key="2">
    <source>
        <dbReference type="RefSeq" id="XP_016513074.1"/>
    </source>
</evidence>
<dbReference type="AlphaFoldDB" id="A0A1S4DIG4"/>
<dbReference type="Gene3D" id="3.60.10.10">
    <property type="entry name" value="Endonuclease/exonuclease/phosphatase"/>
    <property type="match status" value="1"/>
</dbReference>
<dbReference type="PaxDb" id="4097-A0A1S4DIG4"/>
<dbReference type="SUPFAM" id="SSF56219">
    <property type="entry name" value="DNase I-like"/>
    <property type="match status" value="1"/>
</dbReference>
<dbReference type="KEGG" id="nta:107830107"/>
<sequence>MDRFKLWYSGGSRNKNGVGILVDRKLREKMVEVRRVNDKMIMIKLVVRRFTLNIISTYAPQSGLSKEVKKLDEVARDIPLIKKLFIGGNFNCHIRTTSGGYDDVYKGFGFRVRNEGGVLLLDFAETFELVVSNSSFLKKEEHLVTLCSTLAKTQIDYLLLMKGDRTLCKDYNVTTRGVRNRVAGVVHESRTRGQIRVREEERRQELVWRGSASRSRGLVRVRIGIQVFPDMVGADSQSCSVIRKFLREICATDPQGGAAQVVRAATSGWPVCDPGSSVPGPSGSYSGTQGPI</sequence>
<feature type="compositionally biased region" description="Low complexity" evidence="1">
    <location>
        <begin position="274"/>
        <end position="292"/>
    </location>
</feature>
<dbReference type="PANTHER" id="PTHR23227:SF67">
    <property type="entry name" value="CRANIOFACIAL DEVELOPMENT PROTEIN 2-LIKE"/>
    <property type="match status" value="1"/>
</dbReference>